<evidence type="ECO:0000313" key="1">
    <source>
        <dbReference type="EMBL" id="MCI14864.1"/>
    </source>
</evidence>
<dbReference type="Gene3D" id="3.10.10.10">
    <property type="entry name" value="HIV Type 1 Reverse Transcriptase, subunit A, domain 1"/>
    <property type="match status" value="1"/>
</dbReference>
<dbReference type="InterPro" id="IPR053134">
    <property type="entry name" value="RNA-dir_DNA_polymerase"/>
</dbReference>
<proteinExistence type="predicted"/>
<dbReference type="InterPro" id="IPR043502">
    <property type="entry name" value="DNA/RNA_pol_sf"/>
</dbReference>
<feature type="non-terminal residue" evidence="1">
    <location>
        <position position="1"/>
    </location>
</feature>
<protein>
    <submittedName>
        <fullName evidence="1">Uncharacterized protein</fullName>
    </submittedName>
</protein>
<accession>A0A392PSQ9</accession>
<dbReference type="Proteomes" id="UP000265520">
    <property type="component" value="Unassembled WGS sequence"/>
</dbReference>
<evidence type="ECO:0000313" key="2">
    <source>
        <dbReference type="Proteomes" id="UP000265520"/>
    </source>
</evidence>
<dbReference type="InterPro" id="IPR043128">
    <property type="entry name" value="Rev_trsase/Diguanyl_cyclase"/>
</dbReference>
<sequence>SGYHQILMNPQDRHKTAFRTHQGHYECPSWPIHLEHLRVVLQLLSDHCLFVKLSKCSFGLTEVEYLCHIVSGQGVTMDRNKVLAVLD</sequence>
<dbReference type="Gene3D" id="3.30.70.270">
    <property type="match status" value="1"/>
</dbReference>
<reference evidence="1 2" key="1">
    <citation type="journal article" date="2018" name="Front. Plant Sci.">
        <title>Red Clover (Trifolium pratense) and Zigzag Clover (T. medium) - A Picture of Genomic Similarities and Differences.</title>
        <authorList>
            <person name="Dluhosova J."/>
            <person name="Istvanek J."/>
            <person name="Nedelnik J."/>
            <person name="Repkova J."/>
        </authorList>
    </citation>
    <scope>NUCLEOTIDE SEQUENCE [LARGE SCALE GENOMIC DNA]</scope>
    <source>
        <strain evidence="2">cv. 10/8</strain>
        <tissue evidence="1">Leaf</tissue>
    </source>
</reference>
<comment type="caution">
    <text evidence="1">The sequence shown here is derived from an EMBL/GenBank/DDBJ whole genome shotgun (WGS) entry which is preliminary data.</text>
</comment>
<name>A0A392PSQ9_9FABA</name>
<dbReference type="AlphaFoldDB" id="A0A392PSQ9"/>
<dbReference type="PANTHER" id="PTHR24559">
    <property type="entry name" value="TRANSPOSON TY3-I GAG-POL POLYPROTEIN"/>
    <property type="match status" value="1"/>
</dbReference>
<keyword evidence="2" id="KW-1185">Reference proteome</keyword>
<organism evidence="1 2">
    <name type="scientific">Trifolium medium</name>
    <dbReference type="NCBI Taxonomy" id="97028"/>
    <lineage>
        <taxon>Eukaryota</taxon>
        <taxon>Viridiplantae</taxon>
        <taxon>Streptophyta</taxon>
        <taxon>Embryophyta</taxon>
        <taxon>Tracheophyta</taxon>
        <taxon>Spermatophyta</taxon>
        <taxon>Magnoliopsida</taxon>
        <taxon>eudicotyledons</taxon>
        <taxon>Gunneridae</taxon>
        <taxon>Pentapetalae</taxon>
        <taxon>rosids</taxon>
        <taxon>fabids</taxon>
        <taxon>Fabales</taxon>
        <taxon>Fabaceae</taxon>
        <taxon>Papilionoideae</taxon>
        <taxon>50 kb inversion clade</taxon>
        <taxon>NPAAA clade</taxon>
        <taxon>Hologalegina</taxon>
        <taxon>IRL clade</taxon>
        <taxon>Trifolieae</taxon>
        <taxon>Trifolium</taxon>
    </lineage>
</organism>
<dbReference type="SUPFAM" id="SSF56672">
    <property type="entry name" value="DNA/RNA polymerases"/>
    <property type="match status" value="1"/>
</dbReference>
<dbReference type="EMBL" id="LXQA010094052">
    <property type="protein sequence ID" value="MCI14864.1"/>
    <property type="molecule type" value="Genomic_DNA"/>
</dbReference>
<dbReference type="PANTHER" id="PTHR24559:SF450">
    <property type="entry name" value="RNA-DIRECTED DNA POLYMERASE HOMOLOG"/>
    <property type="match status" value="1"/>
</dbReference>